<keyword evidence="3" id="KW-1185">Reference proteome</keyword>
<protein>
    <submittedName>
        <fullName evidence="2">Uncharacterized protein</fullName>
    </submittedName>
</protein>
<accession>M2YFP5</accession>
<evidence type="ECO:0000313" key="2">
    <source>
        <dbReference type="EMBL" id="EME37385.1"/>
    </source>
</evidence>
<dbReference type="Proteomes" id="UP000009877">
    <property type="component" value="Unassembled WGS sequence"/>
</dbReference>
<proteinExistence type="predicted"/>
<sequence length="345" mass="37632">MGQWVARLTAEGRAQSSVLFFGPLLAFLIPSLIAGLPLLQLVQHPQLQLISGVPYMIAVLLVIAPGRRRLDELPVITAVVAMISCLALTHDSDPERLPLLSQHWGYQGLHLFPVALAVRQRTVWAWGTVFIATALGATFGARSEHGMLMGMAPMATVAGTLVVAILIITEIERLLDRRREARALGASARTDDDAEQDTVNASIRRMHEVRRVVGPALERIAYDSSPVDDEEIRRFRVLEAHLRDSIRGRSISTPELHEAARRARERGVSVDILDERGSVLPERVLRIVGRQSAAVLDAAQAGSVTIRAFPADDQSAVLIVHDPGDDDEDAIALEIAQGTGEISEF</sequence>
<dbReference type="EMBL" id="ANHZ02000004">
    <property type="protein sequence ID" value="EME37385.1"/>
    <property type="molecule type" value="Genomic_DNA"/>
</dbReference>
<reference evidence="2 3" key="1">
    <citation type="journal article" date="2014" name="Genome Announc.">
        <title>Draft Genome Sequence of Kocuria palustris PEL.</title>
        <authorList>
            <person name="Sharma G."/>
            <person name="Khatri I."/>
            <person name="Subramanian S."/>
        </authorList>
    </citation>
    <scope>NUCLEOTIDE SEQUENCE [LARGE SCALE GENOMIC DNA]</scope>
    <source>
        <strain evidence="2 3">PEL</strain>
    </source>
</reference>
<dbReference type="AlphaFoldDB" id="M2YFP5"/>
<evidence type="ECO:0000256" key="1">
    <source>
        <dbReference type="SAM" id="Phobius"/>
    </source>
</evidence>
<name>M2YFP5_9MICC</name>
<feature type="transmembrane region" description="Helical" evidence="1">
    <location>
        <begin position="123"/>
        <end position="141"/>
    </location>
</feature>
<keyword evidence="1" id="KW-0812">Transmembrane</keyword>
<keyword evidence="1" id="KW-1133">Transmembrane helix</keyword>
<organism evidence="2 3">
    <name type="scientific">Kocuria palustris PEL</name>
    <dbReference type="NCBI Taxonomy" id="1236550"/>
    <lineage>
        <taxon>Bacteria</taxon>
        <taxon>Bacillati</taxon>
        <taxon>Actinomycetota</taxon>
        <taxon>Actinomycetes</taxon>
        <taxon>Micrococcales</taxon>
        <taxon>Micrococcaceae</taxon>
        <taxon>Kocuria</taxon>
    </lineage>
</organism>
<keyword evidence="1" id="KW-0472">Membrane</keyword>
<evidence type="ECO:0000313" key="3">
    <source>
        <dbReference type="Proteomes" id="UP000009877"/>
    </source>
</evidence>
<comment type="caution">
    <text evidence="2">The sequence shown here is derived from an EMBL/GenBank/DDBJ whole genome shotgun (WGS) entry which is preliminary data.</text>
</comment>
<feature type="transmembrane region" description="Helical" evidence="1">
    <location>
        <begin position="20"/>
        <end position="42"/>
    </location>
</feature>
<feature type="transmembrane region" description="Helical" evidence="1">
    <location>
        <begin position="73"/>
        <end position="89"/>
    </location>
</feature>
<gene>
    <name evidence="2" type="ORF">C884_01893</name>
</gene>
<feature type="transmembrane region" description="Helical" evidence="1">
    <location>
        <begin position="147"/>
        <end position="169"/>
    </location>
</feature>
<feature type="transmembrane region" description="Helical" evidence="1">
    <location>
        <begin position="49"/>
        <end position="67"/>
    </location>
</feature>